<dbReference type="eggNOG" id="ENOG5033BBX">
    <property type="taxonomic scope" value="Bacteria"/>
</dbReference>
<reference evidence="1 2" key="1">
    <citation type="journal article" date="2013" name="PLoS ONE">
        <title>Cultivation and Complete Genome Sequencing of Gloeobacter kilaueensis sp. nov., from a Lava Cave in Kilauea Caldera, Hawai'i.</title>
        <authorList>
            <person name="Saw J.H."/>
            <person name="Schatz M."/>
            <person name="Brown M.V."/>
            <person name="Kunkel D.D."/>
            <person name="Foster J.S."/>
            <person name="Shick H."/>
            <person name="Christensen S."/>
            <person name="Hou S."/>
            <person name="Wan X."/>
            <person name="Donachie S.P."/>
        </authorList>
    </citation>
    <scope>NUCLEOTIDE SEQUENCE [LARGE SCALE GENOMIC DNA]</scope>
    <source>
        <strain evidence="2">JS</strain>
    </source>
</reference>
<organism evidence="1 2">
    <name type="scientific">Gloeobacter kilaueensis (strain ATCC BAA-2537 / CCAP 1431/1 / ULC 316 / JS1)</name>
    <dbReference type="NCBI Taxonomy" id="1183438"/>
    <lineage>
        <taxon>Bacteria</taxon>
        <taxon>Bacillati</taxon>
        <taxon>Cyanobacteriota</taxon>
        <taxon>Cyanophyceae</taxon>
        <taxon>Gloeobacterales</taxon>
        <taxon>Gloeobacteraceae</taxon>
        <taxon>Gloeobacter</taxon>
    </lineage>
</organism>
<name>U5QHY7_GLOK1</name>
<dbReference type="HOGENOM" id="CLU_150571_0_0_3"/>
<proteinExistence type="predicted"/>
<gene>
    <name evidence="1" type="ORF">GKIL_1029</name>
</gene>
<sequence length="109" mass="11796">MSTKLDTTLAAFQEKITSLTVGKATRNIEAWRKDLAEAGPDYEPIAADLEKLEGILKSDEVDGKAVGKLLARLGKETKKVAAKIDSSTSEKLEKLSELLTKSSKEDFAA</sequence>
<keyword evidence="2" id="KW-1185">Reference proteome</keyword>
<dbReference type="Proteomes" id="UP000017396">
    <property type="component" value="Chromosome"/>
</dbReference>
<accession>U5QHY7</accession>
<evidence type="ECO:0000313" key="2">
    <source>
        <dbReference type="Proteomes" id="UP000017396"/>
    </source>
</evidence>
<dbReference type="RefSeq" id="WP_023172343.1">
    <property type="nucleotide sequence ID" value="NC_022600.1"/>
</dbReference>
<dbReference type="AlphaFoldDB" id="U5QHY7"/>
<protein>
    <submittedName>
        <fullName evidence="1">Uncharacterized protein</fullName>
    </submittedName>
</protein>
<dbReference type="OrthoDB" id="7907310at2"/>
<dbReference type="KEGG" id="glj:GKIL_1029"/>
<evidence type="ECO:0000313" key="1">
    <source>
        <dbReference type="EMBL" id="AGY57275.1"/>
    </source>
</evidence>
<dbReference type="EMBL" id="CP003587">
    <property type="protein sequence ID" value="AGY57275.1"/>
    <property type="molecule type" value="Genomic_DNA"/>
</dbReference>